<keyword evidence="2" id="KW-1185">Reference proteome</keyword>
<evidence type="ECO:0000256" key="1">
    <source>
        <dbReference type="SAM" id="MobiDB-lite"/>
    </source>
</evidence>
<evidence type="ECO:0000313" key="2">
    <source>
        <dbReference type="Proteomes" id="UP000887565"/>
    </source>
</evidence>
<feature type="compositionally biased region" description="Pro residues" evidence="1">
    <location>
        <begin position="10"/>
        <end position="25"/>
    </location>
</feature>
<name>A0A915JV93_ROMCU</name>
<protein>
    <submittedName>
        <fullName evidence="3">Uncharacterized protein</fullName>
    </submittedName>
</protein>
<organism evidence="2 3">
    <name type="scientific">Romanomermis culicivorax</name>
    <name type="common">Nematode worm</name>
    <dbReference type="NCBI Taxonomy" id="13658"/>
    <lineage>
        <taxon>Eukaryota</taxon>
        <taxon>Metazoa</taxon>
        <taxon>Ecdysozoa</taxon>
        <taxon>Nematoda</taxon>
        <taxon>Enoplea</taxon>
        <taxon>Dorylaimia</taxon>
        <taxon>Mermithida</taxon>
        <taxon>Mermithoidea</taxon>
        <taxon>Mermithidae</taxon>
        <taxon>Romanomermis</taxon>
    </lineage>
</organism>
<dbReference type="Proteomes" id="UP000887565">
    <property type="component" value="Unplaced"/>
</dbReference>
<dbReference type="WBParaSite" id="nRc.2.0.1.t30310-RA">
    <property type="protein sequence ID" value="nRc.2.0.1.t30310-RA"/>
    <property type="gene ID" value="nRc.2.0.1.g30310"/>
</dbReference>
<accession>A0A915JV93</accession>
<reference evidence="3" key="1">
    <citation type="submission" date="2022-11" db="UniProtKB">
        <authorList>
            <consortium name="WormBaseParasite"/>
        </authorList>
    </citation>
    <scope>IDENTIFICATION</scope>
</reference>
<proteinExistence type="predicted"/>
<sequence length="151" mass="16681">MSKPPIKLQIPPPETAEPAAQPPPKATSTAQDKLDLMVAQMEKMMIIQGQMQNQIFAQQQKITDLETDNFPICISNVGSSSHLLGPLPVEQGGYCLVNPPHTLPAENSHNNDVRNHASQLSRKEMLQIWNQFQEGVANFTLQMGIKPKSTV</sequence>
<dbReference type="AlphaFoldDB" id="A0A915JV93"/>
<feature type="region of interest" description="Disordered" evidence="1">
    <location>
        <begin position="1"/>
        <end position="29"/>
    </location>
</feature>
<evidence type="ECO:0000313" key="3">
    <source>
        <dbReference type="WBParaSite" id="nRc.2.0.1.t30310-RA"/>
    </source>
</evidence>